<keyword evidence="7" id="KW-0539">Nucleus</keyword>
<proteinExistence type="inferred from homology"/>
<dbReference type="PANTHER" id="PTHR22930:SF85">
    <property type="entry name" value="GH03217P-RELATED"/>
    <property type="match status" value="1"/>
</dbReference>
<dbReference type="AlphaFoldDB" id="A0A8H6TUY9"/>
<evidence type="ECO:0000313" key="9">
    <source>
        <dbReference type="EMBL" id="KAF7324225.1"/>
    </source>
</evidence>
<dbReference type="OrthoDB" id="3246760at2759"/>
<reference evidence="9" key="1">
    <citation type="submission" date="2020-05" db="EMBL/GenBank/DDBJ databases">
        <title>Mycena genomes resolve the evolution of fungal bioluminescence.</title>
        <authorList>
            <person name="Tsai I.J."/>
        </authorList>
    </citation>
    <scope>NUCLEOTIDE SEQUENCE</scope>
    <source>
        <strain evidence="9">160909Yilan</strain>
    </source>
</reference>
<dbReference type="Proteomes" id="UP000623467">
    <property type="component" value="Unassembled WGS sequence"/>
</dbReference>
<gene>
    <name evidence="9" type="ORF">MSAN_02533200</name>
</gene>
<dbReference type="Pfam" id="PF13359">
    <property type="entry name" value="DDE_Tnp_4"/>
    <property type="match status" value="1"/>
</dbReference>
<evidence type="ECO:0000256" key="3">
    <source>
        <dbReference type="ARBA" id="ARBA00006958"/>
    </source>
</evidence>
<dbReference type="GO" id="GO:0046872">
    <property type="term" value="F:metal ion binding"/>
    <property type="evidence" value="ECO:0007669"/>
    <property type="project" value="UniProtKB-KW"/>
</dbReference>
<dbReference type="PANTHER" id="PTHR22930">
    <property type="match status" value="1"/>
</dbReference>
<evidence type="ECO:0000259" key="8">
    <source>
        <dbReference type="Pfam" id="PF13359"/>
    </source>
</evidence>
<keyword evidence="6" id="KW-0378">Hydrolase</keyword>
<comment type="subcellular location">
    <subcellularLocation>
        <location evidence="2">Nucleus</location>
    </subcellularLocation>
</comment>
<evidence type="ECO:0000256" key="1">
    <source>
        <dbReference type="ARBA" id="ARBA00001968"/>
    </source>
</evidence>
<evidence type="ECO:0000256" key="4">
    <source>
        <dbReference type="ARBA" id="ARBA00022722"/>
    </source>
</evidence>
<evidence type="ECO:0000256" key="2">
    <source>
        <dbReference type="ARBA" id="ARBA00004123"/>
    </source>
</evidence>
<dbReference type="GO" id="GO:0016787">
    <property type="term" value="F:hydrolase activity"/>
    <property type="evidence" value="ECO:0007669"/>
    <property type="project" value="UniProtKB-KW"/>
</dbReference>
<evidence type="ECO:0000256" key="7">
    <source>
        <dbReference type="ARBA" id="ARBA00023242"/>
    </source>
</evidence>
<organism evidence="9 10">
    <name type="scientific">Mycena sanguinolenta</name>
    <dbReference type="NCBI Taxonomy" id="230812"/>
    <lineage>
        <taxon>Eukaryota</taxon>
        <taxon>Fungi</taxon>
        <taxon>Dikarya</taxon>
        <taxon>Basidiomycota</taxon>
        <taxon>Agaricomycotina</taxon>
        <taxon>Agaricomycetes</taxon>
        <taxon>Agaricomycetidae</taxon>
        <taxon>Agaricales</taxon>
        <taxon>Marasmiineae</taxon>
        <taxon>Mycenaceae</taxon>
        <taxon>Mycena</taxon>
    </lineage>
</organism>
<dbReference type="InterPro" id="IPR045249">
    <property type="entry name" value="HARBI1-like"/>
</dbReference>
<dbReference type="EMBL" id="JACAZH010000132">
    <property type="protein sequence ID" value="KAF7324225.1"/>
    <property type="molecule type" value="Genomic_DNA"/>
</dbReference>
<comment type="cofactor">
    <cofactor evidence="1">
        <name>a divalent metal cation</name>
        <dbReference type="ChEBI" id="CHEBI:60240"/>
    </cofactor>
</comment>
<evidence type="ECO:0000256" key="6">
    <source>
        <dbReference type="ARBA" id="ARBA00022801"/>
    </source>
</evidence>
<accession>A0A8H6TUY9</accession>
<evidence type="ECO:0000256" key="5">
    <source>
        <dbReference type="ARBA" id="ARBA00022723"/>
    </source>
</evidence>
<protein>
    <submittedName>
        <fullName evidence="9">DDE Tnp4 domain-containing protein</fullName>
    </submittedName>
</protein>
<keyword evidence="10" id="KW-1185">Reference proteome</keyword>
<comment type="caution">
    <text evidence="9">The sequence shown here is derived from an EMBL/GenBank/DDBJ whole genome shotgun (WGS) entry which is preliminary data.</text>
</comment>
<dbReference type="GO" id="GO:0005634">
    <property type="term" value="C:nucleus"/>
    <property type="evidence" value="ECO:0007669"/>
    <property type="project" value="UniProtKB-SubCell"/>
</dbReference>
<comment type="similarity">
    <text evidence="3">Belongs to the HARBI1 family.</text>
</comment>
<dbReference type="InterPro" id="IPR027806">
    <property type="entry name" value="HARBI1_dom"/>
</dbReference>
<evidence type="ECO:0000313" key="10">
    <source>
        <dbReference type="Proteomes" id="UP000623467"/>
    </source>
</evidence>
<keyword evidence="5" id="KW-0479">Metal-binding</keyword>
<keyword evidence="4" id="KW-0540">Nuclease</keyword>
<dbReference type="GO" id="GO:0004518">
    <property type="term" value="F:nuclease activity"/>
    <property type="evidence" value="ECO:0007669"/>
    <property type="project" value="UniProtKB-KW"/>
</dbReference>
<name>A0A8H6TUY9_9AGAR</name>
<sequence>MPRQTDRQWTTDVALELVTALRLLETITDDSMNKDLFEDSSGSDTDTDSDDAIIHDAPLSTRLIGALADLHSERYLTERQDINKTTEIVNLLLGSWKVNRPEIFRDYLRITPAAFDKLLDGVKDDPIFSNNSDTAEQLPVQHQLAIALYRFGHYGNGASVRLTALLFGVGYGTVPKSTNRVILALCRDRFRRSAIRWPEDGSEAKEAAKAWVERQDRSCPQWRDGWVMVDGTLVPLYARPAHFGNSWFDRKSNYSLNVQIINTPDLRIVDYGVGLPGSQHDASAWKKTRIPREHETLLPNDEWCWADSAYPIQKYLVAPYKKPEKDEGRNPEFNYALSGIRIRSEHAVGYLKGRFPSLKGLRLRIDNKDHQLFATLWVVACMVVHNFCIEHEHLATAFELDAFFQEGRRIMAEDRRGNEAPDEDDADMDSIMKADARDIELLEAQIKREKLKKALFDFYEQQRDAEEDENSDGV</sequence>
<feature type="domain" description="DDE Tnp4" evidence="8">
    <location>
        <begin position="229"/>
        <end position="386"/>
    </location>
</feature>